<dbReference type="PANTHER" id="PTHR43308:SF5">
    <property type="entry name" value="S-LAYER PROTEIN _ PEPTIDOGLYCAN ENDO-BETA-N-ACETYLGLUCOSAMINIDASE"/>
    <property type="match status" value="1"/>
</dbReference>
<feature type="domain" description="SLH" evidence="2">
    <location>
        <begin position="80"/>
        <end position="143"/>
    </location>
</feature>
<feature type="domain" description="SLH" evidence="2">
    <location>
        <begin position="145"/>
        <end position="207"/>
    </location>
</feature>
<accession>A0A346AXM9</accession>
<feature type="signal peptide" evidence="1">
    <location>
        <begin position="1"/>
        <end position="23"/>
    </location>
</feature>
<dbReference type="EMBL" id="CP029462">
    <property type="protein sequence ID" value="AXL20622.1"/>
    <property type="molecule type" value="Genomic_DNA"/>
</dbReference>
<dbReference type="InterPro" id="IPR051465">
    <property type="entry name" value="Cell_Envelope_Struct_Comp"/>
</dbReference>
<dbReference type="Pfam" id="PF00395">
    <property type="entry name" value="SLH"/>
    <property type="match status" value="2"/>
</dbReference>
<feature type="chain" id="PRO_5016574746" evidence="1">
    <location>
        <begin position="24"/>
        <end position="395"/>
    </location>
</feature>
<organism evidence="3 4">
    <name type="scientific">Megasphaera stantonii</name>
    <dbReference type="NCBI Taxonomy" id="2144175"/>
    <lineage>
        <taxon>Bacteria</taxon>
        <taxon>Bacillati</taxon>
        <taxon>Bacillota</taxon>
        <taxon>Negativicutes</taxon>
        <taxon>Veillonellales</taxon>
        <taxon>Veillonellaceae</taxon>
        <taxon>Megasphaera</taxon>
    </lineage>
</organism>
<reference evidence="3 4" key="1">
    <citation type="submission" date="2018-05" db="EMBL/GenBank/DDBJ databases">
        <title>Complete genome sequence of Megasphaera sp. AJH120T, isolated from the ceca of a chicken.</title>
        <authorList>
            <person name="Maki J."/>
            <person name="Looft T."/>
        </authorList>
    </citation>
    <scope>NUCLEOTIDE SEQUENCE [LARGE SCALE GENOMIC DNA]</scope>
    <source>
        <strain evidence="3 4">AJH120</strain>
    </source>
</reference>
<dbReference type="RefSeq" id="WP_107196444.1">
    <property type="nucleotide sequence ID" value="NZ_CP029462.1"/>
</dbReference>
<evidence type="ECO:0000313" key="4">
    <source>
        <dbReference type="Proteomes" id="UP000254337"/>
    </source>
</evidence>
<dbReference type="AlphaFoldDB" id="A0A346AXM9"/>
<evidence type="ECO:0000313" key="3">
    <source>
        <dbReference type="EMBL" id="AXL20622.1"/>
    </source>
</evidence>
<proteinExistence type="predicted"/>
<gene>
    <name evidence="3" type="ORF">DKB62_03000</name>
</gene>
<protein>
    <submittedName>
        <fullName evidence="3">S-layer homology domain-containing protein</fullName>
    </submittedName>
</protein>
<keyword evidence="4" id="KW-1185">Reference proteome</keyword>
<sequence>MKYRALAAVLGTAAILSAGAASAEAPYTDLNTLPQRAAVDYLYDTQCLTFVTGDQFHPNTVLTRGDLAQLIYNAAANMPLANPEFKDVQPGRAADAMAAVAAQGILTGYEDGSFQPDKEVTREEFAGVLYRYLQYCRLADADGEVEAYADEGDVSPAELTAVQVLHSKNIMVPEDNRFRPKDGITRMEAAEVIYRLLHSDEDYVSHVQVEMQVMKCLNAEYGSAVAYFRYGTMYWEGNTLVLGIKGSPGRYLEDRIEHEVTRADAVSIRRVRLSRSDYDRILNSAVNTIVRMEGVQTYVGSIPDYVNEQVVVTVRRPVSEQTLKALTERVGAGVIRIETLAAPGKAVHVQENRSGDGEGYDVDRRGRRHDNISYSPLVDQATSNAIAYVENDVMN</sequence>
<evidence type="ECO:0000259" key="2">
    <source>
        <dbReference type="PROSITE" id="PS51272"/>
    </source>
</evidence>
<dbReference type="Proteomes" id="UP000254337">
    <property type="component" value="Chromosome"/>
</dbReference>
<dbReference type="InterPro" id="IPR001119">
    <property type="entry name" value="SLH_dom"/>
</dbReference>
<dbReference type="PROSITE" id="PS51272">
    <property type="entry name" value="SLH"/>
    <property type="match status" value="2"/>
</dbReference>
<dbReference type="PANTHER" id="PTHR43308">
    <property type="entry name" value="OUTER MEMBRANE PROTEIN ALPHA-RELATED"/>
    <property type="match status" value="1"/>
</dbReference>
<dbReference type="OrthoDB" id="174569at2"/>
<dbReference type="KEGG" id="meg:DKB62_03000"/>
<keyword evidence="1" id="KW-0732">Signal</keyword>
<name>A0A346AXM9_9FIRM</name>
<evidence type="ECO:0000256" key="1">
    <source>
        <dbReference type="SAM" id="SignalP"/>
    </source>
</evidence>